<dbReference type="OrthoDB" id="5393235at2759"/>
<protein>
    <submittedName>
        <fullName evidence="2">Uncharacterized protein</fullName>
    </submittedName>
</protein>
<dbReference type="AlphaFoldDB" id="A0A1Y1XIZ4"/>
<comment type="caution">
    <text evidence="2">The sequence shown here is derived from an EMBL/GenBank/DDBJ whole genome shotgun (WGS) entry which is preliminary data.</text>
</comment>
<feature type="compositionally biased region" description="Basic residues" evidence="1">
    <location>
        <begin position="171"/>
        <end position="185"/>
    </location>
</feature>
<name>A0A1Y1XIZ4_9FUNG</name>
<feature type="compositionally biased region" description="Basic and acidic residues" evidence="1">
    <location>
        <begin position="106"/>
        <end position="136"/>
    </location>
</feature>
<accession>A0A1Y1XIZ4</accession>
<reference evidence="2 3" key="1">
    <citation type="submission" date="2016-08" db="EMBL/GenBank/DDBJ databases">
        <title>A Parts List for Fungal Cellulosomes Revealed by Comparative Genomics.</title>
        <authorList>
            <consortium name="DOE Joint Genome Institute"/>
            <person name="Haitjema C.H."/>
            <person name="Gilmore S.P."/>
            <person name="Henske J.K."/>
            <person name="Solomon K.V."/>
            <person name="De Groot R."/>
            <person name="Kuo A."/>
            <person name="Mondo S.J."/>
            <person name="Salamov A.A."/>
            <person name="Labutti K."/>
            <person name="Zhao Z."/>
            <person name="Chiniquy J."/>
            <person name="Barry K."/>
            <person name="Brewer H.M."/>
            <person name="Purvine S.O."/>
            <person name="Wright A.T."/>
            <person name="Boxma B."/>
            <person name="Van Alen T."/>
            <person name="Hackstein J.H."/>
            <person name="Baker S.E."/>
            <person name="Grigoriev I.V."/>
            <person name="O'Malley M.A."/>
        </authorList>
    </citation>
    <scope>NUCLEOTIDE SEQUENCE [LARGE SCALE GENOMIC DNA]</scope>
    <source>
        <strain evidence="2 3">S4</strain>
    </source>
</reference>
<evidence type="ECO:0000313" key="2">
    <source>
        <dbReference type="EMBL" id="ORX85334.1"/>
    </source>
</evidence>
<feature type="compositionally biased region" description="Polar residues" evidence="1">
    <location>
        <begin position="138"/>
        <end position="164"/>
    </location>
</feature>
<feature type="region of interest" description="Disordered" evidence="1">
    <location>
        <begin position="1"/>
        <end position="25"/>
    </location>
</feature>
<keyword evidence="3" id="KW-1185">Reference proteome</keyword>
<sequence>MSNKEEIKKEEKKEDKNEKEEEEVQDLEVLKTQLDTSVGIARSLISSWLPDIESDNEDNNTNIVGRPPRLGLGAKFLSQNQAEKINQGIFEKKYKEKLIKGNKRHLSQEEQLKKENEERAKKKKKEMDSIYQEDSKFANLNMSKAKTKINNNDNKSKAKNQNDILSMYLSKSKKPKRKNVPKTIV</sequence>
<gene>
    <name evidence="2" type="ORF">BCR32DRAFT_265730</name>
</gene>
<proteinExistence type="predicted"/>
<dbReference type="EMBL" id="MCFG01000037">
    <property type="protein sequence ID" value="ORX85334.1"/>
    <property type="molecule type" value="Genomic_DNA"/>
</dbReference>
<evidence type="ECO:0000313" key="3">
    <source>
        <dbReference type="Proteomes" id="UP000193944"/>
    </source>
</evidence>
<dbReference type="Proteomes" id="UP000193944">
    <property type="component" value="Unassembled WGS sequence"/>
</dbReference>
<feature type="region of interest" description="Disordered" evidence="1">
    <location>
        <begin position="101"/>
        <end position="185"/>
    </location>
</feature>
<feature type="compositionally biased region" description="Basic and acidic residues" evidence="1">
    <location>
        <begin position="1"/>
        <end position="19"/>
    </location>
</feature>
<reference evidence="2 3" key="2">
    <citation type="submission" date="2016-08" db="EMBL/GenBank/DDBJ databases">
        <title>Pervasive Adenine N6-methylation of Active Genes in Fungi.</title>
        <authorList>
            <consortium name="DOE Joint Genome Institute"/>
            <person name="Mondo S.J."/>
            <person name="Dannebaum R.O."/>
            <person name="Kuo R.C."/>
            <person name="Labutti K."/>
            <person name="Haridas S."/>
            <person name="Kuo A."/>
            <person name="Salamov A."/>
            <person name="Ahrendt S.R."/>
            <person name="Lipzen A."/>
            <person name="Sullivan W."/>
            <person name="Andreopoulos W.B."/>
            <person name="Clum A."/>
            <person name="Lindquist E."/>
            <person name="Daum C."/>
            <person name="Ramamoorthy G.K."/>
            <person name="Gryganskyi A."/>
            <person name="Culley D."/>
            <person name="Magnuson J.K."/>
            <person name="James T.Y."/>
            <person name="O'Malley M.A."/>
            <person name="Stajich J.E."/>
            <person name="Spatafora J.W."/>
            <person name="Visel A."/>
            <person name="Grigoriev I.V."/>
        </authorList>
    </citation>
    <scope>NUCLEOTIDE SEQUENCE [LARGE SCALE GENOMIC DNA]</scope>
    <source>
        <strain evidence="2 3">S4</strain>
    </source>
</reference>
<evidence type="ECO:0000256" key="1">
    <source>
        <dbReference type="SAM" id="MobiDB-lite"/>
    </source>
</evidence>
<organism evidence="2 3">
    <name type="scientific">Anaeromyces robustus</name>
    <dbReference type="NCBI Taxonomy" id="1754192"/>
    <lineage>
        <taxon>Eukaryota</taxon>
        <taxon>Fungi</taxon>
        <taxon>Fungi incertae sedis</taxon>
        <taxon>Chytridiomycota</taxon>
        <taxon>Chytridiomycota incertae sedis</taxon>
        <taxon>Neocallimastigomycetes</taxon>
        <taxon>Neocallimastigales</taxon>
        <taxon>Neocallimastigaceae</taxon>
        <taxon>Anaeromyces</taxon>
    </lineage>
</organism>